<gene>
    <name evidence="2" type="ORF">OKA104_LOCUS48989</name>
</gene>
<comment type="caution">
    <text evidence="2">The sequence shown here is derived from an EMBL/GenBank/DDBJ whole genome shotgun (WGS) entry which is preliminary data.</text>
</comment>
<feature type="compositionally biased region" description="Basic and acidic residues" evidence="1">
    <location>
        <begin position="1"/>
        <end position="13"/>
    </location>
</feature>
<accession>A0A820LB32</accession>
<dbReference type="EMBL" id="CAJOAY010022150">
    <property type="protein sequence ID" value="CAF4354539.1"/>
    <property type="molecule type" value="Genomic_DNA"/>
</dbReference>
<proteinExistence type="predicted"/>
<protein>
    <submittedName>
        <fullName evidence="2">Uncharacterized protein</fullName>
    </submittedName>
</protein>
<sequence length="85" mass="10090">MQRSRKNENDLIHTSEQQVTSAEERALNAEREMSKLQEQLKEKQLEHYRTAQDLQNQIQKLIRQTPETINDATQTSMEGKEFFKL</sequence>
<evidence type="ECO:0000256" key="1">
    <source>
        <dbReference type="SAM" id="MobiDB-lite"/>
    </source>
</evidence>
<dbReference type="Proteomes" id="UP000663881">
    <property type="component" value="Unassembled WGS sequence"/>
</dbReference>
<reference evidence="2" key="1">
    <citation type="submission" date="2021-02" db="EMBL/GenBank/DDBJ databases">
        <authorList>
            <person name="Nowell W R."/>
        </authorList>
    </citation>
    <scope>NUCLEOTIDE SEQUENCE</scope>
</reference>
<name>A0A820LB32_9BILA</name>
<organism evidence="2 3">
    <name type="scientific">Adineta steineri</name>
    <dbReference type="NCBI Taxonomy" id="433720"/>
    <lineage>
        <taxon>Eukaryota</taxon>
        <taxon>Metazoa</taxon>
        <taxon>Spiralia</taxon>
        <taxon>Gnathifera</taxon>
        <taxon>Rotifera</taxon>
        <taxon>Eurotatoria</taxon>
        <taxon>Bdelloidea</taxon>
        <taxon>Adinetida</taxon>
        <taxon>Adinetidae</taxon>
        <taxon>Adineta</taxon>
    </lineage>
</organism>
<evidence type="ECO:0000313" key="3">
    <source>
        <dbReference type="Proteomes" id="UP000663881"/>
    </source>
</evidence>
<dbReference type="AlphaFoldDB" id="A0A820LB32"/>
<evidence type="ECO:0000313" key="2">
    <source>
        <dbReference type="EMBL" id="CAF4354539.1"/>
    </source>
</evidence>
<feature type="region of interest" description="Disordered" evidence="1">
    <location>
        <begin position="1"/>
        <end position="26"/>
    </location>
</feature>